<evidence type="ECO:0000256" key="1">
    <source>
        <dbReference type="SAM" id="MobiDB-lite"/>
    </source>
</evidence>
<sequence length="288" mass="32274">MSREIAPSFDTLQTNDPSLDTVIPSLDGSTTAPPVSAQPEAVWRELPDGTTKATMKIGTSIYSAVFSKNHSYTARTRYSEVEGGDATIQVFLSTRGPSPLSAEFTEFADGKTSIVTFHVNDQHLEPVYARTTHGDLEAGAIAFVKEYFDAIYVEGKPQTYMGDFLRFQISFYASEIGSIFVQDITWRPRRQSDLERAVMKEITDAGFAKTIPLHTAEAQRHLARAICRPKYISQKWLVLEGRELSSQSKKDVRALIEFMFKYITEGYSSMTTENRERIQQAVEVNGLS</sequence>
<protein>
    <submittedName>
        <fullName evidence="2">Uncharacterized protein</fullName>
    </submittedName>
</protein>
<dbReference type="Proteomes" id="UP000812966">
    <property type="component" value="Unassembled WGS sequence"/>
</dbReference>
<feature type="region of interest" description="Disordered" evidence="1">
    <location>
        <begin position="1"/>
        <end position="35"/>
    </location>
</feature>
<evidence type="ECO:0000313" key="3">
    <source>
        <dbReference type="Proteomes" id="UP000812966"/>
    </source>
</evidence>
<organism evidence="2 3">
    <name type="scientific">Filobasidium floriforme</name>
    <dbReference type="NCBI Taxonomy" id="5210"/>
    <lineage>
        <taxon>Eukaryota</taxon>
        <taxon>Fungi</taxon>
        <taxon>Dikarya</taxon>
        <taxon>Basidiomycota</taxon>
        <taxon>Agaricomycotina</taxon>
        <taxon>Tremellomycetes</taxon>
        <taxon>Filobasidiales</taxon>
        <taxon>Filobasidiaceae</taxon>
        <taxon>Filobasidium</taxon>
    </lineage>
</organism>
<reference evidence="2" key="1">
    <citation type="submission" date="2020-04" db="EMBL/GenBank/DDBJ databases">
        <title>Analysis of mating type loci in Filobasidium floriforme.</title>
        <authorList>
            <person name="Nowrousian M."/>
        </authorList>
    </citation>
    <scope>NUCLEOTIDE SEQUENCE</scope>
    <source>
        <strain evidence="2">CBS 6242</strain>
    </source>
</reference>
<dbReference type="EMBL" id="JABELV010000221">
    <property type="protein sequence ID" value="KAG7527882.1"/>
    <property type="molecule type" value="Genomic_DNA"/>
</dbReference>
<keyword evidence="3" id="KW-1185">Reference proteome</keyword>
<proteinExistence type="predicted"/>
<dbReference type="AlphaFoldDB" id="A0A8K0JG23"/>
<accession>A0A8K0JG23</accession>
<name>A0A8K0JG23_9TREE</name>
<evidence type="ECO:0000313" key="2">
    <source>
        <dbReference type="EMBL" id="KAG7527882.1"/>
    </source>
</evidence>
<comment type="caution">
    <text evidence="2">The sequence shown here is derived from an EMBL/GenBank/DDBJ whole genome shotgun (WGS) entry which is preliminary data.</text>
</comment>
<gene>
    <name evidence="2" type="ORF">FFLO_06527</name>
</gene>